<dbReference type="SUPFAM" id="SSF103473">
    <property type="entry name" value="MFS general substrate transporter"/>
    <property type="match status" value="2"/>
</dbReference>
<proteinExistence type="predicted"/>
<evidence type="ECO:0000259" key="5">
    <source>
        <dbReference type="PROSITE" id="PS50850"/>
    </source>
</evidence>
<dbReference type="InterPro" id="IPR020846">
    <property type="entry name" value="MFS_dom"/>
</dbReference>
<dbReference type="InterPro" id="IPR019587">
    <property type="entry name" value="Polyketide_cyclase/dehydratase"/>
</dbReference>
<feature type="transmembrane region" description="Helical" evidence="4">
    <location>
        <begin position="250"/>
        <end position="274"/>
    </location>
</feature>
<feature type="transmembrane region" description="Helical" evidence="4">
    <location>
        <begin position="183"/>
        <end position="202"/>
    </location>
</feature>
<dbReference type="InterPro" id="IPR036259">
    <property type="entry name" value="MFS_trans_sf"/>
</dbReference>
<keyword evidence="2 4" id="KW-1133">Transmembrane helix</keyword>
<dbReference type="InterPro" id="IPR023393">
    <property type="entry name" value="START-like_dom_sf"/>
</dbReference>
<dbReference type="Proteomes" id="UP000193450">
    <property type="component" value="Chromosome"/>
</dbReference>
<evidence type="ECO:0000256" key="4">
    <source>
        <dbReference type="SAM" id="Phobius"/>
    </source>
</evidence>
<dbReference type="Gene3D" id="1.20.1250.20">
    <property type="entry name" value="MFS general substrate transporter like domains"/>
    <property type="match status" value="1"/>
</dbReference>
<dbReference type="OrthoDB" id="7628497at2"/>
<keyword evidence="7" id="KW-1185">Reference proteome</keyword>
<dbReference type="PROSITE" id="PS50850">
    <property type="entry name" value="MFS"/>
    <property type="match status" value="1"/>
</dbReference>
<name>A0A1X9ND51_9GAMM</name>
<dbReference type="SUPFAM" id="SSF55961">
    <property type="entry name" value="Bet v1-like"/>
    <property type="match status" value="1"/>
</dbReference>
<feature type="transmembrane region" description="Helical" evidence="4">
    <location>
        <begin position="537"/>
        <end position="556"/>
    </location>
</feature>
<sequence>MLYLKASACIEAPVDQVWAVLADLERISEWSEAVVSASCPGPLSRGVAAERECVLSNDLCIKERIVAWEEGRYLRYEGFNIPLMARASNCWSVAGHGDKTLLTTESEMVLKGGWPAGCWSHCCIGPPGGWRGKRWRGLSIWLNRGGLIGGVFPSCLRCLGFVSVGGDIVLTHWPVKKAPFDSALHYCLLAFIAMAGLAYINFLPGVVNALAGEIGFSEAEAGQIVAFNGYGGLVGSTVAIFLVRRVHWQTALFVLLAALTFIDISTVGMSAVRMDTVGMDGFSAMLAWRFLAGTVGGLCVGIAFSVLARLNNPERAFGLLLLVQFAIGSLVIYSLPALEARLGAYAVFYMMASFALLACAFLLFIPALPAGGESTQAFLALSGQLANKGLLLLAILCYPCAASAIWAYVGLIGLGAGFSAEAVSSSIALTGMLGLIGAMLPVIIGNRFGRLFWLVGGIALSIIAALMLSISPLTQALYIASMALLFFSWPAVQSYLLAVTAEMDASGQLSTMAAVAASLGLASGPLLASGLLDQGDFSVMLYASGWIFLLSFFLLVRPVQAYEKG</sequence>
<feature type="transmembrane region" description="Helical" evidence="4">
    <location>
        <begin position="509"/>
        <end position="531"/>
    </location>
</feature>
<feature type="transmembrane region" description="Helical" evidence="4">
    <location>
        <begin position="451"/>
        <end position="470"/>
    </location>
</feature>
<keyword evidence="1 4" id="KW-0812">Transmembrane</keyword>
<dbReference type="EMBL" id="CP019343">
    <property type="protein sequence ID" value="ARN73835.1"/>
    <property type="molecule type" value="Genomic_DNA"/>
</dbReference>
<feature type="transmembrane region" description="Helical" evidence="4">
    <location>
        <begin position="422"/>
        <end position="444"/>
    </location>
</feature>
<gene>
    <name evidence="6" type="ORF">BST96_06730</name>
</gene>
<feature type="transmembrane region" description="Helical" evidence="4">
    <location>
        <begin position="476"/>
        <end position="497"/>
    </location>
</feature>
<feature type="transmembrane region" description="Helical" evidence="4">
    <location>
        <begin position="286"/>
        <end position="307"/>
    </location>
</feature>
<evidence type="ECO:0000313" key="7">
    <source>
        <dbReference type="Proteomes" id="UP000193450"/>
    </source>
</evidence>
<accession>A0A1X9ND51</accession>
<organism evidence="6 7">
    <name type="scientific">Oceanicoccus sagamiensis</name>
    <dbReference type="NCBI Taxonomy" id="716816"/>
    <lineage>
        <taxon>Bacteria</taxon>
        <taxon>Pseudomonadati</taxon>
        <taxon>Pseudomonadota</taxon>
        <taxon>Gammaproteobacteria</taxon>
        <taxon>Cellvibrionales</taxon>
        <taxon>Spongiibacteraceae</taxon>
        <taxon>Oceanicoccus</taxon>
    </lineage>
</organism>
<feature type="transmembrane region" description="Helical" evidence="4">
    <location>
        <begin position="389"/>
        <end position="416"/>
    </location>
</feature>
<feature type="transmembrane region" description="Helical" evidence="4">
    <location>
        <begin position="319"/>
        <end position="338"/>
    </location>
</feature>
<evidence type="ECO:0000256" key="3">
    <source>
        <dbReference type="ARBA" id="ARBA00023136"/>
    </source>
</evidence>
<dbReference type="Pfam" id="PF10604">
    <property type="entry name" value="Polyketide_cyc2"/>
    <property type="match status" value="1"/>
</dbReference>
<feature type="transmembrane region" description="Helical" evidence="4">
    <location>
        <begin position="222"/>
        <end position="243"/>
    </location>
</feature>
<dbReference type="GO" id="GO:0022857">
    <property type="term" value="F:transmembrane transporter activity"/>
    <property type="evidence" value="ECO:0007669"/>
    <property type="project" value="InterPro"/>
</dbReference>
<dbReference type="RefSeq" id="WP_085757955.1">
    <property type="nucleotide sequence ID" value="NZ_CP019343.1"/>
</dbReference>
<evidence type="ECO:0000256" key="2">
    <source>
        <dbReference type="ARBA" id="ARBA00022989"/>
    </source>
</evidence>
<feature type="transmembrane region" description="Helical" evidence="4">
    <location>
        <begin position="344"/>
        <end position="368"/>
    </location>
</feature>
<dbReference type="AlphaFoldDB" id="A0A1X9ND51"/>
<reference evidence="6 7" key="1">
    <citation type="submission" date="2016-11" db="EMBL/GenBank/DDBJ databases">
        <title>Trade-off between light-utilization and light-protection in marine flavobacteria.</title>
        <authorList>
            <person name="Kumagai Y."/>
        </authorList>
    </citation>
    <scope>NUCLEOTIDE SEQUENCE [LARGE SCALE GENOMIC DNA]</scope>
    <source>
        <strain evidence="6 7">NBRC 107125</strain>
    </source>
</reference>
<evidence type="ECO:0000256" key="1">
    <source>
        <dbReference type="ARBA" id="ARBA00022692"/>
    </source>
</evidence>
<dbReference type="KEGG" id="osg:BST96_06730"/>
<feature type="domain" description="Major facilitator superfamily (MFS) profile" evidence="5">
    <location>
        <begin position="182"/>
        <end position="563"/>
    </location>
</feature>
<evidence type="ECO:0000313" key="6">
    <source>
        <dbReference type="EMBL" id="ARN73835.1"/>
    </source>
</evidence>
<keyword evidence="3 4" id="KW-0472">Membrane</keyword>
<protein>
    <recommendedName>
        <fullName evidence="5">Major facilitator superfamily (MFS) profile domain-containing protein</fullName>
    </recommendedName>
</protein>
<dbReference type="STRING" id="716816.BST96_06730"/>
<dbReference type="Gene3D" id="3.30.530.20">
    <property type="match status" value="1"/>
</dbReference>